<dbReference type="Proteomes" id="UP000717328">
    <property type="component" value="Unassembled WGS sequence"/>
</dbReference>
<dbReference type="EMBL" id="JABCKI010000173">
    <property type="protein sequence ID" value="KAG5652001.1"/>
    <property type="molecule type" value="Genomic_DNA"/>
</dbReference>
<protein>
    <submittedName>
        <fullName evidence="1">Uncharacterized protein</fullName>
    </submittedName>
</protein>
<name>A0A9P7KGX5_9AGAR</name>
<accession>A0A9P7KGX5</accession>
<evidence type="ECO:0000313" key="1">
    <source>
        <dbReference type="EMBL" id="KAG5652001.1"/>
    </source>
</evidence>
<gene>
    <name evidence="1" type="ORF">H0H81_006653</name>
</gene>
<keyword evidence="2" id="KW-1185">Reference proteome</keyword>
<comment type="caution">
    <text evidence="1">The sequence shown here is derived from an EMBL/GenBank/DDBJ whole genome shotgun (WGS) entry which is preliminary data.</text>
</comment>
<reference evidence="1" key="2">
    <citation type="submission" date="2021-10" db="EMBL/GenBank/DDBJ databases">
        <title>Phylogenomics reveals ancestral predisposition of the termite-cultivated fungus Termitomyces towards a domesticated lifestyle.</title>
        <authorList>
            <person name="Auxier B."/>
            <person name="Grum-Grzhimaylo A."/>
            <person name="Cardenas M.E."/>
            <person name="Lodge J.D."/>
            <person name="Laessoe T."/>
            <person name="Pedersen O."/>
            <person name="Smith M.E."/>
            <person name="Kuyper T.W."/>
            <person name="Franco-Molano E.A."/>
            <person name="Baroni T.J."/>
            <person name="Aanen D.K."/>
        </authorList>
    </citation>
    <scope>NUCLEOTIDE SEQUENCE</scope>
    <source>
        <strain evidence="1">D49</strain>
    </source>
</reference>
<organism evidence="1 2">
    <name type="scientific">Sphagnurus paluster</name>
    <dbReference type="NCBI Taxonomy" id="117069"/>
    <lineage>
        <taxon>Eukaryota</taxon>
        <taxon>Fungi</taxon>
        <taxon>Dikarya</taxon>
        <taxon>Basidiomycota</taxon>
        <taxon>Agaricomycotina</taxon>
        <taxon>Agaricomycetes</taxon>
        <taxon>Agaricomycetidae</taxon>
        <taxon>Agaricales</taxon>
        <taxon>Tricholomatineae</taxon>
        <taxon>Lyophyllaceae</taxon>
        <taxon>Sphagnurus</taxon>
    </lineage>
</organism>
<dbReference type="Gene3D" id="3.40.50.150">
    <property type="entry name" value="Vaccinia Virus protein VP39"/>
    <property type="match status" value="1"/>
</dbReference>
<reference evidence="1" key="1">
    <citation type="submission" date="2021-02" db="EMBL/GenBank/DDBJ databases">
        <authorList>
            <person name="Nieuwenhuis M."/>
            <person name="Van De Peppel L.J.J."/>
        </authorList>
    </citation>
    <scope>NUCLEOTIDE SEQUENCE</scope>
    <source>
        <strain evidence="1">D49</strain>
    </source>
</reference>
<dbReference type="InterPro" id="IPR029063">
    <property type="entry name" value="SAM-dependent_MTases_sf"/>
</dbReference>
<proteinExistence type="predicted"/>
<dbReference type="AlphaFoldDB" id="A0A9P7KGX5"/>
<sequence>MEFFEKAKVRGWTCEEILTRKFSPMFPNDSGEESIRSTVHGWRLMRSKSRPPTS</sequence>
<evidence type="ECO:0000313" key="2">
    <source>
        <dbReference type="Proteomes" id="UP000717328"/>
    </source>
</evidence>
<dbReference type="OrthoDB" id="46564at2759"/>